<evidence type="ECO:0000313" key="2">
    <source>
        <dbReference type="EMBL" id="CAA9344513.1"/>
    </source>
</evidence>
<evidence type="ECO:0000256" key="1">
    <source>
        <dbReference type="SAM" id="MobiDB-lite"/>
    </source>
</evidence>
<protein>
    <submittedName>
        <fullName evidence="2">Uncharacterized protein</fullName>
    </submittedName>
</protein>
<accession>A0A6J4LX09</accession>
<proteinExistence type="predicted"/>
<dbReference type="AlphaFoldDB" id="A0A6J4LX09"/>
<reference evidence="2" key="1">
    <citation type="submission" date="2020-02" db="EMBL/GenBank/DDBJ databases">
        <authorList>
            <person name="Meier V. D."/>
        </authorList>
    </citation>
    <scope>NUCLEOTIDE SEQUENCE</scope>
    <source>
        <strain evidence="2">AVDCRST_MAG11</strain>
    </source>
</reference>
<feature type="region of interest" description="Disordered" evidence="1">
    <location>
        <begin position="440"/>
        <end position="465"/>
    </location>
</feature>
<feature type="compositionally biased region" description="Basic residues" evidence="1">
    <location>
        <begin position="456"/>
        <end position="465"/>
    </location>
</feature>
<organism evidence="2">
    <name type="scientific">uncultured Gemmatimonadaceae bacterium</name>
    <dbReference type="NCBI Taxonomy" id="246130"/>
    <lineage>
        <taxon>Bacteria</taxon>
        <taxon>Pseudomonadati</taxon>
        <taxon>Gemmatimonadota</taxon>
        <taxon>Gemmatimonadia</taxon>
        <taxon>Gemmatimonadales</taxon>
        <taxon>Gemmatimonadaceae</taxon>
        <taxon>environmental samples</taxon>
    </lineage>
</organism>
<gene>
    <name evidence="2" type="ORF">AVDCRST_MAG11-3152</name>
</gene>
<dbReference type="EMBL" id="CADCTU010000685">
    <property type="protein sequence ID" value="CAA9344513.1"/>
    <property type="molecule type" value="Genomic_DNA"/>
</dbReference>
<sequence length="465" mass="51023">MSPSHPTRAALPARRVALDSPLALLAPETRVDTPVPTPLYLLEFVAGTMKRDYEQTAAGSIAHEEDSHQRRQIVYEDGARLVVHVQGSQVVGLPTQFDKDYLFGLFRLAAEGRVRADGSFVDPSYREILRATGRPDGAGKLKFDAVKRALARFASLVITTNAELDLGAAAAAVGAGAAPPTLPEGRPARRTLEAKHWVLEYEVLTETRAGGQERDLIGRLRLNPMWLEHVTAGVAAWIDVPTHNALGSEWAKRVYQVLAVRAARGWRAQTPHVLTLDRFLDELGVTTTRERGKVADNVRKALALLEHAGVVAEWRVERTGSAKYEVAIFAGDRLLAAGLLRGVDPRSPVGAQVLLAHLRAYGISVEQGREFLARRPAYVRSLLTFAHYLQTEKRGFHGTRRIENWNAWVYRALEDGTYEFEDAAFGAWLERQVAAALSTDAGRPDGATGASVASRTRGRRRLGNA</sequence>
<feature type="non-terminal residue" evidence="2">
    <location>
        <position position="465"/>
    </location>
</feature>
<name>A0A6J4LX09_9BACT</name>